<gene>
    <name evidence="2" type="ORF">PDIGIT_LOCUS14722</name>
</gene>
<dbReference type="Proteomes" id="UP001152607">
    <property type="component" value="Unassembled WGS sequence"/>
</dbReference>
<evidence type="ECO:0000313" key="3">
    <source>
        <dbReference type="Proteomes" id="UP001152607"/>
    </source>
</evidence>
<evidence type="ECO:0000256" key="1">
    <source>
        <dbReference type="SAM" id="MobiDB-lite"/>
    </source>
</evidence>
<name>A0A9W4XUV7_9PLEO</name>
<comment type="caution">
    <text evidence="2">The sequence shown here is derived from an EMBL/GenBank/DDBJ whole genome shotgun (WGS) entry which is preliminary data.</text>
</comment>
<keyword evidence="3" id="KW-1185">Reference proteome</keyword>
<dbReference type="AlphaFoldDB" id="A0A9W4XUV7"/>
<accession>A0A9W4XUV7</accession>
<organism evidence="2 3">
    <name type="scientific">Periconia digitata</name>
    <dbReference type="NCBI Taxonomy" id="1303443"/>
    <lineage>
        <taxon>Eukaryota</taxon>
        <taxon>Fungi</taxon>
        <taxon>Dikarya</taxon>
        <taxon>Ascomycota</taxon>
        <taxon>Pezizomycotina</taxon>
        <taxon>Dothideomycetes</taxon>
        <taxon>Pleosporomycetidae</taxon>
        <taxon>Pleosporales</taxon>
        <taxon>Massarineae</taxon>
        <taxon>Periconiaceae</taxon>
        <taxon>Periconia</taxon>
    </lineage>
</organism>
<proteinExistence type="predicted"/>
<sequence length="132" mass="14147">MADLGILGSSTPNTRRTCCFHDPVHETSNSSVFVPSIRSIRSSLTSLSLQFTTPSNLSVRLSSGPSSIPVVHPIFRWYIQLPSGPSSIPVIGPVSSIVVDISHSTSSSEVVSTHHPISNGHLQEHNAQYSKS</sequence>
<evidence type="ECO:0000313" key="2">
    <source>
        <dbReference type="EMBL" id="CAI6341525.1"/>
    </source>
</evidence>
<feature type="region of interest" description="Disordered" evidence="1">
    <location>
        <begin position="112"/>
        <end position="132"/>
    </location>
</feature>
<protein>
    <submittedName>
        <fullName evidence="2">Uncharacterized protein</fullName>
    </submittedName>
</protein>
<reference evidence="2" key="1">
    <citation type="submission" date="2023-01" db="EMBL/GenBank/DDBJ databases">
        <authorList>
            <person name="Van Ghelder C."/>
            <person name="Rancurel C."/>
        </authorList>
    </citation>
    <scope>NUCLEOTIDE SEQUENCE</scope>
    <source>
        <strain evidence="2">CNCM I-4278</strain>
    </source>
</reference>
<dbReference type="EMBL" id="CAOQHR010000012">
    <property type="protein sequence ID" value="CAI6341525.1"/>
    <property type="molecule type" value="Genomic_DNA"/>
</dbReference>